<evidence type="ECO:0000256" key="3">
    <source>
        <dbReference type="ARBA" id="ARBA00023125"/>
    </source>
</evidence>
<dbReference type="AlphaFoldDB" id="A0A9P4Z220"/>
<dbReference type="GO" id="GO:0005634">
    <property type="term" value="C:nucleus"/>
    <property type="evidence" value="ECO:0007669"/>
    <property type="project" value="UniProtKB-SubCell"/>
</dbReference>
<evidence type="ECO:0000313" key="9">
    <source>
        <dbReference type="Proteomes" id="UP000749293"/>
    </source>
</evidence>
<dbReference type="Gene3D" id="1.20.5.170">
    <property type="match status" value="1"/>
</dbReference>
<keyword evidence="2" id="KW-0805">Transcription regulation</keyword>
<dbReference type="PANTHER" id="PTHR13044">
    <property type="entry name" value="ACTIVATING TRANSCRIPTION FACTOR ATF 4/5"/>
    <property type="match status" value="1"/>
</dbReference>
<name>A0A9P4Z220_9HYPO</name>
<dbReference type="SUPFAM" id="SSF57959">
    <property type="entry name" value="Leucine zipper domain"/>
    <property type="match status" value="1"/>
</dbReference>
<dbReference type="InterPro" id="IPR046347">
    <property type="entry name" value="bZIP_sf"/>
</dbReference>
<dbReference type="PANTHER" id="PTHR13044:SF14">
    <property type="entry name" value="CRYPTOCEPHAL, ISOFORM A"/>
    <property type="match status" value="1"/>
</dbReference>
<dbReference type="Pfam" id="PF07716">
    <property type="entry name" value="bZIP_2"/>
    <property type="match status" value="1"/>
</dbReference>
<dbReference type="EMBL" id="JAANYQ010000002">
    <property type="protein sequence ID" value="KAF4125833.1"/>
    <property type="molecule type" value="Genomic_DNA"/>
</dbReference>
<gene>
    <name evidence="8" type="ORF">GMORB2_1079</name>
</gene>
<proteinExistence type="predicted"/>
<keyword evidence="3" id="KW-0238">DNA-binding</keyword>
<sequence length="299" mass="32846">MPPYSGRKGPNMSQYLRDLNAVSPQDAAGDDGIEIQEDLSFFANTQFYDLDSGQNTDYQAPPVKPEAVSQAPEPTSVMGEMSSIDFMNGEFLTSTLGGEFLSIITTKQSSIADILYPRSSTGDFNFSDFNAYTGSPMNSFSEGPTGFQSIQPSHGPIYGGHGHGHQGAFPQPPRASIKTTGEKRKSSDVSAVSTPAIGHGDHDDESRITAEEDKRRRNTAASARFRVKKKQREQALEKSAKEMSDKVLALESRVSQLETENKWLKNLLVEKNEGNEDITALWKEFTQKVSSRRPRAEAA</sequence>
<evidence type="ECO:0000256" key="1">
    <source>
        <dbReference type="ARBA" id="ARBA00004123"/>
    </source>
</evidence>
<feature type="domain" description="BZIP" evidence="7">
    <location>
        <begin position="212"/>
        <end position="271"/>
    </location>
</feature>
<protein>
    <submittedName>
        <fullName evidence="8">Basic region leucine zipper</fullName>
    </submittedName>
</protein>
<comment type="subcellular location">
    <subcellularLocation>
        <location evidence="1">Nucleus</location>
    </subcellularLocation>
</comment>
<organism evidence="8 9">
    <name type="scientific">Geosmithia morbida</name>
    <dbReference type="NCBI Taxonomy" id="1094350"/>
    <lineage>
        <taxon>Eukaryota</taxon>
        <taxon>Fungi</taxon>
        <taxon>Dikarya</taxon>
        <taxon>Ascomycota</taxon>
        <taxon>Pezizomycotina</taxon>
        <taxon>Sordariomycetes</taxon>
        <taxon>Hypocreomycetidae</taxon>
        <taxon>Hypocreales</taxon>
        <taxon>Bionectriaceae</taxon>
        <taxon>Geosmithia</taxon>
    </lineage>
</organism>
<feature type="compositionally biased region" description="Basic and acidic residues" evidence="6">
    <location>
        <begin position="232"/>
        <end position="245"/>
    </location>
</feature>
<evidence type="ECO:0000256" key="4">
    <source>
        <dbReference type="ARBA" id="ARBA00023163"/>
    </source>
</evidence>
<dbReference type="GO" id="GO:0000977">
    <property type="term" value="F:RNA polymerase II transcription regulatory region sequence-specific DNA binding"/>
    <property type="evidence" value="ECO:0007669"/>
    <property type="project" value="TreeGrafter"/>
</dbReference>
<feature type="compositionally biased region" description="Basic and acidic residues" evidence="6">
    <location>
        <begin position="199"/>
        <end position="215"/>
    </location>
</feature>
<dbReference type="CDD" id="cd14705">
    <property type="entry name" value="bZIP_Zip1"/>
    <property type="match status" value="1"/>
</dbReference>
<reference evidence="8" key="1">
    <citation type="submission" date="2020-03" db="EMBL/GenBank/DDBJ databases">
        <title>Site-based positive gene gene selection in Geosmithia morbida across the United States reveals a broad range of putative effectors and factors for local host and environmental adapation.</title>
        <authorList>
            <person name="Onufrak A."/>
            <person name="Murdoch R.W."/>
            <person name="Gazis R."/>
            <person name="Huff M."/>
            <person name="Staton M."/>
            <person name="Klingeman W."/>
            <person name="Hadziabdic D."/>
        </authorList>
    </citation>
    <scope>NUCLEOTIDE SEQUENCE</scope>
    <source>
        <strain evidence="8">1262</strain>
    </source>
</reference>
<feature type="region of interest" description="Disordered" evidence="6">
    <location>
        <begin position="161"/>
        <end position="245"/>
    </location>
</feature>
<dbReference type="RefSeq" id="XP_035324485.1">
    <property type="nucleotide sequence ID" value="XM_035463061.1"/>
</dbReference>
<dbReference type="OrthoDB" id="1939598at2759"/>
<evidence type="ECO:0000256" key="6">
    <source>
        <dbReference type="SAM" id="MobiDB-lite"/>
    </source>
</evidence>
<evidence type="ECO:0000313" key="8">
    <source>
        <dbReference type="EMBL" id="KAF4125833.1"/>
    </source>
</evidence>
<keyword evidence="5" id="KW-0539">Nucleus</keyword>
<accession>A0A9P4Z220</accession>
<keyword evidence="4" id="KW-0804">Transcription</keyword>
<dbReference type="InterPro" id="IPR004827">
    <property type="entry name" value="bZIP"/>
</dbReference>
<evidence type="ECO:0000256" key="5">
    <source>
        <dbReference type="ARBA" id="ARBA00023242"/>
    </source>
</evidence>
<dbReference type="PROSITE" id="PS00036">
    <property type="entry name" value="BZIP_BASIC"/>
    <property type="match status" value="1"/>
</dbReference>
<dbReference type="FunFam" id="1.20.5.170:FF:000075">
    <property type="entry name" value="BZIP transcription factor (MetR)"/>
    <property type="match status" value="1"/>
</dbReference>
<dbReference type="PROSITE" id="PS50217">
    <property type="entry name" value="BZIP"/>
    <property type="match status" value="1"/>
</dbReference>
<dbReference type="GO" id="GO:0001228">
    <property type="term" value="F:DNA-binding transcription activator activity, RNA polymerase II-specific"/>
    <property type="evidence" value="ECO:0007669"/>
    <property type="project" value="TreeGrafter"/>
</dbReference>
<dbReference type="Proteomes" id="UP000749293">
    <property type="component" value="Unassembled WGS sequence"/>
</dbReference>
<evidence type="ECO:0000256" key="2">
    <source>
        <dbReference type="ARBA" id="ARBA00023015"/>
    </source>
</evidence>
<keyword evidence="9" id="KW-1185">Reference proteome</keyword>
<comment type="caution">
    <text evidence="8">The sequence shown here is derived from an EMBL/GenBank/DDBJ whole genome shotgun (WGS) entry which is preliminary data.</text>
</comment>
<evidence type="ECO:0000259" key="7">
    <source>
        <dbReference type="PROSITE" id="PS50217"/>
    </source>
</evidence>
<dbReference type="GeneID" id="55967309"/>